<keyword evidence="3" id="KW-1185">Reference proteome</keyword>
<protein>
    <submittedName>
        <fullName evidence="2">Diguanylate cyclase</fullName>
        <ecNumber evidence="2">2.7.7.65</ecNumber>
    </submittedName>
</protein>
<dbReference type="InterPro" id="IPR043128">
    <property type="entry name" value="Rev_trsase/Diguanyl_cyclase"/>
</dbReference>
<dbReference type="SUPFAM" id="SSF55073">
    <property type="entry name" value="Nucleotide cyclase"/>
    <property type="match status" value="1"/>
</dbReference>
<dbReference type="PROSITE" id="PS50887">
    <property type="entry name" value="GGDEF"/>
    <property type="match status" value="1"/>
</dbReference>
<dbReference type="Proteomes" id="UP001595476">
    <property type="component" value="Unassembled WGS sequence"/>
</dbReference>
<dbReference type="RefSeq" id="WP_386723237.1">
    <property type="nucleotide sequence ID" value="NZ_JBHRSZ010000009.1"/>
</dbReference>
<dbReference type="EMBL" id="JBHRSZ010000009">
    <property type="protein sequence ID" value="MFC3153316.1"/>
    <property type="molecule type" value="Genomic_DNA"/>
</dbReference>
<comment type="caution">
    <text evidence="2">The sequence shown here is derived from an EMBL/GenBank/DDBJ whole genome shotgun (WGS) entry which is preliminary data.</text>
</comment>
<accession>A0ABV7HKE8</accession>
<keyword evidence="2" id="KW-0808">Transferase</keyword>
<gene>
    <name evidence="2" type="ORF">ACFOEK_19910</name>
</gene>
<dbReference type="InterPro" id="IPR000160">
    <property type="entry name" value="GGDEF_dom"/>
</dbReference>
<dbReference type="EC" id="2.7.7.65" evidence="2"/>
<dbReference type="GO" id="GO:0052621">
    <property type="term" value="F:diguanylate cyclase activity"/>
    <property type="evidence" value="ECO:0007669"/>
    <property type="project" value="UniProtKB-EC"/>
</dbReference>
<name>A0ABV7HKE8_9GAMM</name>
<dbReference type="NCBIfam" id="TIGR00254">
    <property type="entry name" value="GGDEF"/>
    <property type="match status" value="1"/>
</dbReference>
<evidence type="ECO:0000313" key="2">
    <source>
        <dbReference type="EMBL" id="MFC3153316.1"/>
    </source>
</evidence>
<dbReference type="InterPro" id="IPR052163">
    <property type="entry name" value="DGC-Regulatory_Protein"/>
</dbReference>
<feature type="domain" description="GGDEF" evidence="1">
    <location>
        <begin position="297"/>
        <end position="430"/>
    </location>
</feature>
<evidence type="ECO:0000259" key="1">
    <source>
        <dbReference type="PROSITE" id="PS50887"/>
    </source>
</evidence>
<dbReference type="InterPro" id="IPR029787">
    <property type="entry name" value="Nucleotide_cyclase"/>
</dbReference>
<dbReference type="CDD" id="cd01949">
    <property type="entry name" value="GGDEF"/>
    <property type="match status" value="1"/>
</dbReference>
<evidence type="ECO:0000313" key="3">
    <source>
        <dbReference type="Proteomes" id="UP001595476"/>
    </source>
</evidence>
<dbReference type="Gene3D" id="3.30.70.270">
    <property type="match status" value="1"/>
</dbReference>
<proteinExistence type="predicted"/>
<dbReference type="PANTHER" id="PTHR46663:SF2">
    <property type="entry name" value="GGDEF DOMAIN-CONTAINING PROTEIN"/>
    <property type="match status" value="1"/>
</dbReference>
<organism evidence="2 3">
    <name type="scientific">Litoribrevibacter euphylliae</name>
    <dbReference type="NCBI Taxonomy" id="1834034"/>
    <lineage>
        <taxon>Bacteria</taxon>
        <taxon>Pseudomonadati</taxon>
        <taxon>Pseudomonadota</taxon>
        <taxon>Gammaproteobacteria</taxon>
        <taxon>Oceanospirillales</taxon>
        <taxon>Oceanospirillaceae</taxon>
        <taxon>Litoribrevibacter</taxon>
    </lineage>
</organism>
<dbReference type="PANTHER" id="PTHR46663">
    <property type="entry name" value="DIGUANYLATE CYCLASE DGCT-RELATED"/>
    <property type="match status" value="1"/>
</dbReference>
<keyword evidence="2" id="KW-0548">Nucleotidyltransferase</keyword>
<sequence length="431" mass="48418">MSETNTYEHLVHIKSHNELGLYELIPNVVWIFDLDKHGWWWGNPSAVEFWGLNSLQELIDKDLSEDTQGARDRILQTFELAAKDGLTVDPWTTYPNGKPKTLLMMHRAVLLGPKKHRGIIAYINDQVNLGEQPENLLLMEAMRYTRVPATTFALDGTPIVENPAATEAYNHLLNQPLPEGIPPFVARFADVEEGEACFEKVQAGEEGRWDFIMQTSAGPRRHSLDIRRTRHPLNGEFLFLMVEYDFTELYDALEEVKASRARLHDIAMKDTLTGVYSLHYMQEAAKTEIAHALRHNHTLRLMFIDLDGFKSVNDSLGHDAGDEVLREVARRVQTQIRNEDLLARIGGDEFVVLLSQDSSDEESAAVATRILEALKASICVSDKEATVTASIGIASCPDQGKDLEALLKAADDAMYSVKKRGKNGFAFSDKI</sequence>
<dbReference type="Pfam" id="PF00990">
    <property type="entry name" value="GGDEF"/>
    <property type="match status" value="1"/>
</dbReference>
<dbReference type="SMART" id="SM00267">
    <property type="entry name" value="GGDEF"/>
    <property type="match status" value="1"/>
</dbReference>
<reference evidence="3" key="1">
    <citation type="journal article" date="2019" name="Int. J. Syst. Evol. Microbiol.">
        <title>The Global Catalogue of Microorganisms (GCM) 10K type strain sequencing project: providing services to taxonomists for standard genome sequencing and annotation.</title>
        <authorList>
            <consortium name="The Broad Institute Genomics Platform"/>
            <consortium name="The Broad Institute Genome Sequencing Center for Infectious Disease"/>
            <person name="Wu L."/>
            <person name="Ma J."/>
        </authorList>
    </citation>
    <scope>NUCLEOTIDE SEQUENCE [LARGE SCALE GENOMIC DNA]</scope>
    <source>
        <strain evidence="3">KCTC 52438</strain>
    </source>
</reference>